<evidence type="ECO:0000256" key="7">
    <source>
        <dbReference type="ARBA" id="ARBA00022840"/>
    </source>
</evidence>
<evidence type="ECO:0000256" key="11">
    <source>
        <dbReference type="ARBA" id="ARBA00048954"/>
    </source>
</evidence>
<evidence type="ECO:0000256" key="8">
    <source>
        <dbReference type="ARBA" id="ARBA00023125"/>
    </source>
</evidence>
<evidence type="ECO:0000256" key="1">
    <source>
        <dbReference type="ARBA" id="ARBA00008428"/>
    </source>
</evidence>
<dbReference type="Gene3D" id="1.10.860.10">
    <property type="entry name" value="DNAb Helicase, Chain A"/>
    <property type="match status" value="1"/>
</dbReference>
<keyword evidence="2" id="KW-0639">Primosome</keyword>
<evidence type="ECO:0000256" key="9">
    <source>
        <dbReference type="ARBA" id="ARBA00023235"/>
    </source>
</evidence>
<evidence type="ECO:0000256" key="12">
    <source>
        <dbReference type="SAM" id="MobiDB-lite"/>
    </source>
</evidence>
<dbReference type="InterPro" id="IPR007693">
    <property type="entry name" value="DNA_helicase_DnaB-like_N"/>
</dbReference>
<sequence length="448" mass="48687">MNAVVSSPVVSAETAVLGACLCNAQAYWRVADVLVPEDFSRGVHVRLFAWIRDAARAGDAFDAVTLAEAVPQMAGIAMDLSGSEGWRQGNVRAYAQLVAQQAISRRLRAAGQQIAKLDGADALGHAQQLLGECLPRHAGQVRHIREYLRASVAELQRRVNAKDEMTGIPTSLPRLDELTCGWQSGDLIVIAARPSIGKTAFCVQSLVNAARHGKRVLFFSLEMTGVKIADRIQAHIAQVNAAGMKRPELFDDADFVALFNAASEVAELPLYIDETPALTVEALGARARQLHATQGVDLIAIDYLTQMTPPGGPRMSTTDALQIVTRSLKSLAKELQVPVILLSQLNRDGEGHRPGLKALRDSGAIEQDADVVIFLHRPDAANREQLTLIVEKQRDGECDDVHLLANYRHQRFGETEAPTDPEPQQARGFRGYSNRKNGSAGGWNGYVD</sequence>
<dbReference type="CDD" id="cd00984">
    <property type="entry name" value="DnaB_C"/>
    <property type="match status" value="1"/>
</dbReference>
<dbReference type="Proteomes" id="UP000321807">
    <property type="component" value="Chromosome"/>
</dbReference>
<evidence type="ECO:0000259" key="13">
    <source>
        <dbReference type="PROSITE" id="PS51199"/>
    </source>
</evidence>
<protein>
    <recommendedName>
        <fullName evidence="10">DNA 5'-3' helicase</fullName>
        <ecNumber evidence="10">5.6.2.3</ecNumber>
    </recommendedName>
</protein>
<comment type="catalytic activity">
    <reaction evidence="11">
        <text>ATP + H2O = ADP + phosphate + H(+)</text>
        <dbReference type="Rhea" id="RHEA:13065"/>
        <dbReference type="ChEBI" id="CHEBI:15377"/>
        <dbReference type="ChEBI" id="CHEBI:15378"/>
        <dbReference type="ChEBI" id="CHEBI:30616"/>
        <dbReference type="ChEBI" id="CHEBI:43474"/>
        <dbReference type="ChEBI" id="CHEBI:456216"/>
        <dbReference type="EC" id="5.6.2.3"/>
    </reaction>
</comment>
<keyword evidence="7" id="KW-0067">ATP-binding</keyword>
<dbReference type="SUPFAM" id="SSF48024">
    <property type="entry name" value="N-terminal domain of DnaB helicase"/>
    <property type="match status" value="1"/>
</dbReference>
<dbReference type="GO" id="GO:0016787">
    <property type="term" value="F:hydrolase activity"/>
    <property type="evidence" value="ECO:0007669"/>
    <property type="project" value="UniProtKB-KW"/>
</dbReference>
<dbReference type="GO" id="GO:1990077">
    <property type="term" value="C:primosome complex"/>
    <property type="evidence" value="ECO:0007669"/>
    <property type="project" value="UniProtKB-KW"/>
</dbReference>
<dbReference type="Pfam" id="PF03796">
    <property type="entry name" value="DnaB_C"/>
    <property type="match status" value="1"/>
</dbReference>
<dbReference type="PANTHER" id="PTHR30153">
    <property type="entry name" value="REPLICATIVE DNA HELICASE DNAB"/>
    <property type="match status" value="1"/>
</dbReference>
<dbReference type="GO" id="GO:0006269">
    <property type="term" value="P:DNA replication, synthesis of primer"/>
    <property type="evidence" value="ECO:0007669"/>
    <property type="project" value="UniProtKB-KW"/>
</dbReference>
<dbReference type="InterPro" id="IPR036185">
    <property type="entry name" value="DNA_heli_DnaB-like_N_sf"/>
</dbReference>
<proteinExistence type="inferred from homology"/>
<dbReference type="InterPro" id="IPR007694">
    <property type="entry name" value="DNA_helicase_DnaB-like_C"/>
</dbReference>
<evidence type="ECO:0000256" key="10">
    <source>
        <dbReference type="ARBA" id="ARBA00044969"/>
    </source>
</evidence>
<evidence type="ECO:0000256" key="2">
    <source>
        <dbReference type="ARBA" id="ARBA00022515"/>
    </source>
</evidence>
<evidence type="ECO:0000256" key="5">
    <source>
        <dbReference type="ARBA" id="ARBA00022801"/>
    </source>
</evidence>
<organism evidence="14 15">
    <name type="scientific">Rhodanobacter glycinis</name>
    <dbReference type="NCBI Taxonomy" id="582702"/>
    <lineage>
        <taxon>Bacteria</taxon>
        <taxon>Pseudomonadati</taxon>
        <taxon>Pseudomonadota</taxon>
        <taxon>Gammaproteobacteria</taxon>
        <taxon>Lysobacterales</taxon>
        <taxon>Rhodanobacteraceae</taxon>
        <taxon>Rhodanobacter</taxon>
    </lineage>
</organism>
<dbReference type="GO" id="GO:0043139">
    <property type="term" value="F:5'-3' DNA helicase activity"/>
    <property type="evidence" value="ECO:0007669"/>
    <property type="project" value="UniProtKB-EC"/>
</dbReference>
<dbReference type="KEGG" id="rgl:CS053_08660"/>
<comment type="similarity">
    <text evidence="1">Belongs to the helicase family. DnaB subfamily.</text>
</comment>
<evidence type="ECO:0000256" key="6">
    <source>
        <dbReference type="ARBA" id="ARBA00022806"/>
    </source>
</evidence>
<dbReference type="AlphaFoldDB" id="A0A5B9E2V6"/>
<dbReference type="RefSeq" id="WP_147627159.1">
    <property type="nucleotide sequence ID" value="NZ_CP042807.1"/>
</dbReference>
<dbReference type="PANTHER" id="PTHR30153:SF2">
    <property type="entry name" value="REPLICATIVE DNA HELICASE"/>
    <property type="match status" value="1"/>
</dbReference>
<evidence type="ECO:0000313" key="14">
    <source>
        <dbReference type="EMBL" id="QEE24567.1"/>
    </source>
</evidence>
<feature type="compositionally biased region" description="Gly residues" evidence="12">
    <location>
        <begin position="439"/>
        <end position="448"/>
    </location>
</feature>
<dbReference type="InterPro" id="IPR016136">
    <property type="entry name" value="DNA_helicase_N/primase_C"/>
</dbReference>
<keyword evidence="3" id="KW-0235">DNA replication</keyword>
<dbReference type="SUPFAM" id="SSF52540">
    <property type="entry name" value="P-loop containing nucleoside triphosphate hydrolases"/>
    <property type="match status" value="1"/>
</dbReference>
<accession>A0A5B9E2V6</accession>
<evidence type="ECO:0000256" key="4">
    <source>
        <dbReference type="ARBA" id="ARBA00022741"/>
    </source>
</evidence>
<evidence type="ECO:0000313" key="15">
    <source>
        <dbReference type="Proteomes" id="UP000321807"/>
    </source>
</evidence>
<dbReference type="Pfam" id="PF00772">
    <property type="entry name" value="DnaB"/>
    <property type="match status" value="1"/>
</dbReference>
<gene>
    <name evidence="14" type="ORF">CS053_08660</name>
</gene>
<dbReference type="InterPro" id="IPR027417">
    <property type="entry name" value="P-loop_NTPase"/>
</dbReference>
<keyword evidence="9" id="KW-0413">Isomerase</keyword>
<dbReference type="Gene3D" id="3.40.50.300">
    <property type="entry name" value="P-loop containing nucleotide triphosphate hydrolases"/>
    <property type="match status" value="1"/>
</dbReference>
<keyword evidence="6" id="KW-0347">Helicase</keyword>
<keyword evidence="5" id="KW-0378">Hydrolase</keyword>
<feature type="region of interest" description="Disordered" evidence="12">
    <location>
        <begin position="412"/>
        <end position="448"/>
    </location>
</feature>
<feature type="domain" description="SF4 helicase" evidence="13">
    <location>
        <begin position="161"/>
        <end position="419"/>
    </location>
</feature>
<dbReference type="EMBL" id="CP042807">
    <property type="protein sequence ID" value="QEE24567.1"/>
    <property type="molecule type" value="Genomic_DNA"/>
</dbReference>
<dbReference type="PROSITE" id="PS51199">
    <property type="entry name" value="SF4_HELICASE"/>
    <property type="match status" value="1"/>
</dbReference>
<name>A0A5B9E2V6_9GAMM</name>
<keyword evidence="4" id="KW-0547">Nucleotide-binding</keyword>
<dbReference type="GO" id="GO:0003677">
    <property type="term" value="F:DNA binding"/>
    <property type="evidence" value="ECO:0007669"/>
    <property type="project" value="UniProtKB-KW"/>
</dbReference>
<reference evidence="14 15" key="1">
    <citation type="submission" date="2019-08" db="EMBL/GenBank/DDBJ databases">
        <title>Complete genome sequence of Rhodanobacter glycinis strain T01E-68 isolated from tomato root.</title>
        <authorList>
            <person name="Weon H.-Y."/>
            <person name="Lee S.A."/>
        </authorList>
    </citation>
    <scope>NUCLEOTIDE SEQUENCE [LARGE SCALE GENOMIC DNA]</scope>
    <source>
        <strain evidence="14 15">T01E-68</strain>
    </source>
</reference>
<dbReference type="GO" id="GO:0005524">
    <property type="term" value="F:ATP binding"/>
    <property type="evidence" value="ECO:0007669"/>
    <property type="project" value="UniProtKB-KW"/>
</dbReference>
<dbReference type="EC" id="5.6.2.3" evidence="10"/>
<keyword evidence="8" id="KW-0238">DNA-binding</keyword>
<dbReference type="GO" id="GO:0005829">
    <property type="term" value="C:cytosol"/>
    <property type="evidence" value="ECO:0007669"/>
    <property type="project" value="TreeGrafter"/>
</dbReference>
<evidence type="ECO:0000256" key="3">
    <source>
        <dbReference type="ARBA" id="ARBA00022705"/>
    </source>
</evidence>